<dbReference type="GO" id="GO:0005975">
    <property type="term" value="P:carbohydrate metabolic process"/>
    <property type="evidence" value="ECO:0007669"/>
    <property type="project" value="InterPro"/>
</dbReference>
<evidence type="ECO:0000259" key="1">
    <source>
        <dbReference type="Pfam" id="PF01182"/>
    </source>
</evidence>
<dbReference type="KEGG" id="lsf:I8J32_005535"/>
<dbReference type="RefSeq" id="WP_207526811.1">
    <property type="nucleotide sequence ID" value="NZ_CP071518.1"/>
</dbReference>
<dbReference type="SUPFAM" id="SSF100950">
    <property type="entry name" value="NagB/RpiA/CoA transferase-like"/>
    <property type="match status" value="1"/>
</dbReference>
<dbReference type="InterPro" id="IPR037171">
    <property type="entry name" value="NagB/RpiA_transferase-like"/>
</dbReference>
<organism evidence="2 3">
    <name type="scientific">Agrilutibacter solisilvae</name>
    <dbReference type="NCBI Taxonomy" id="2763317"/>
    <lineage>
        <taxon>Bacteria</taxon>
        <taxon>Pseudomonadati</taxon>
        <taxon>Pseudomonadota</taxon>
        <taxon>Gammaproteobacteria</taxon>
        <taxon>Lysobacterales</taxon>
        <taxon>Lysobacteraceae</taxon>
        <taxon>Agrilutibacter</taxon>
    </lineage>
</organism>
<evidence type="ECO:0000313" key="3">
    <source>
        <dbReference type="Proteomes" id="UP000639274"/>
    </source>
</evidence>
<dbReference type="AlphaFoldDB" id="A0A974Y149"/>
<dbReference type="Proteomes" id="UP000639274">
    <property type="component" value="Chromosome"/>
</dbReference>
<accession>A0A974Y149</accession>
<dbReference type="InterPro" id="IPR006148">
    <property type="entry name" value="Glc/Gal-6P_isomerase"/>
</dbReference>
<dbReference type="Gene3D" id="3.40.50.1360">
    <property type="match status" value="1"/>
</dbReference>
<dbReference type="Pfam" id="PF01182">
    <property type="entry name" value="Glucosamine_iso"/>
    <property type="match status" value="1"/>
</dbReference>
<proteinExistence type="predicted"/>
<protein>
    <submittedName>
        <fullName evidence="2">6-phosphogluconolactonase</fullName>
    </submittedName>
</protein>
<dbReference type="EMBL" id="CP071518">
    <property type="protein sequence ID" value="QSX79333.1"/>
    <property type="molecule type" value="Genomic_DNA"/>
</dbReference>
<feature type="domain" description="Glucosamine/galactosamine-6-phosphate isomerase" evidence="1">
    <location>
        <begin position="7"/>
        <end position="58"/>
    </location>
</feature>
<reference evidence="2 3" key="1">
    <citation type="submission" date="2021-03" db="EMBL/GenBank/DDBJ databases">
        <title>Lysobacter sp. nov. isolated from soil of gangwondo yeongwol, south Korea.</title>
        <authorList>
            <person name="Kim K.R."/>
            <person name="Kim K.H."/>
            <person name="Jeon C.O."/>
        </authorList>
    </citation>
    <scope>NUCLEOTIDE SEQUENCE [LARGE SCALE GENOMIC DNA]</scope>
    <source>
        <strain evidence="2 3">R19</strain>
    </source>
</reference>
<gene>
    <name evidence="2" type="ORF">I8J32_005535</name>
</gene>
<keyword evidence="3" id="KW-1185">Reference proteome</keyword>
<sequence length="71" mass="7579">MPRPLPPEAPFDRISLTASRLLRARESLLAVTGEGKRAVLHRAQAGADPAVMPVAAILHAPLAALQIHWSP</sequence>
<name>A0A974Y149_9GAMM</name>
<evidence type="ECO:0000313" key="2">
    <source>
        <dbReference type="EMBL" id="QSX79333.1"/>
    </source>
</evidence>